<keyword evidence="9" id="KW-1133">Transmembrane helix</keyword>
<dbReference type="GO" id="GO:0016020">
    <property type="term" value="C:membrane"/>
    <property type="evidence" value="ECO:0007669"/>
    <property type="project" value="InterPro"/>
</dbReference>
<keyword evidence="11" id="KW-0472">Membrane</keyword>
<keyword evidence="12" id="KW-1015">Disulfide bond</keyword>
<keyword evidence="4" id="KW-0808">Transferase</keyword>
<dbReference type="InterPro" id="IPR003406">
    <property type="entry name" value="Glyco_trans_14"/>
</dbReference>
<gene>
    <name evidence="15" type="ORF">U729_517</name>
</gene>
<dbReference type="AlphaFoldDB" id="A0A0A7FV30"/>
<keyword evidence="3" id="KW-0328">Glycosyltransferase</keyword>
<dbReference type="EMBL" id="CP006905">
    <property type="protein sequence ID" value="AIY83433.1"/>
    <property type="molecule type" value="Genomic_DNA"/>
</dbReference>
<keyword evidence="16" id="KW-1185">Reference proteome</keyword>
<dbReference type="HOGENOM" id="CLU_032341_0_2_9"/>
<dbReference type="Pfam" id="PF02485">
    <property type="entry name" value="Branch"/>
    <property type="match status" value="1"/>
</dbReference>
<dbReference type="eggNOG" id="COG0463">
    <property type="taxonomic scope" value="Bacteria"/>
</dbReference>
<keyword evidence="8" id="KW-0735">Signal-anchor</keyword>
<evidence type="ECO:0000256" key="9">
    <source>
        <dbReference type="ARBA" id="ARBA00022989"/>
    </source>
</evidence>
<sequence length="293" mass="34932">MKVIYGVLCNKNSIVLKNMLDILSKDNKIFIHVDLKSDIEEFSEYKSYKNVEFIKNRVCVNWGEFSLTQATLNIINSAKNMEYDYISIISGDCLPLKSDSLIKEFLEKNNGKEFIGVEKSFNKKELENRVKYIYPRWRFNKKCTNVNLLLKIKRTLQIKLCLFKKNSKFKNLPKLYKGCNWFTISKDLVEYITKYLNENGDYIEAFQNSFCSDEVFFQTIVMNSKFRNNVYRINENIDDNIMSLRYIDWKSGPEYPKILSENDFEKIKNTECIIGRKFNSELDFDKYYKFIER</sequence>
<protein>
    <recommendedName>
        <fullName evidence="14">Peptide O-xylosyltransferase</fullName>
    </recommendedName>
</protein>
<evidence type="ECO:0000256" key="3">
    <source>
        <dbReference type="ARBA" id="ARBA00022676"/>
    </source>
</evidence>
<dbReference type="GO" id="GO:0015012">
    <property type="term" value="P:heparan sulfate proteoglycan biosynthetic process"/>
    <property type="evidence" value="ECO:0007669"/>
    <property type="project" value="TreeGrafter"/>
</dbReference>
<dbReference type="RefSeq" id="WP_052139385.1">
    <property type="nucleotide sequence ID" value="NZ_CP006905.1"/>
</dbReference>
<dbReference type="GO" id="GO:0046872">
    <property type="term" value="F:metal ion binding"/>
    <property type="evidence" value="ECO:0007669"/>
    <property type="project" value="UniProtKB-KW"/>
</dbReference>
<dbReference type="STRING" id="1561.NPD11_2471"/>
<dbReference type="KEGG" id="cbv:U729_517"/>
<dbReference type="PANTHER" id="PTHR46025:SF3">
    <property type="entry name" value="XYLOSYLTRANSFERASE OXT"/>
    <property type="match status" value="1"/>
</dbReference>
<evidence type="ECO:0000256" key="1">
    <source>
        <dbReference type="ARBA" id="ARBA00004323"/>
    </source>
</evidence>
<keyword evidence="10" id="KW-0333">Golgi apparatus</keyword>
<evidence type="ECO:0000256" key="6">
    <source>
        <dbReference type="ARBA" id="ARBA00022723"/>
    </source>
</evidence>
<evidence type="ECO:0000256" key="13">
    <source>
        <dbReference type="ARBA" id="ARBA00023180"/>
    </source>
</evidence>
<evidence type="ECO:0000256" key="5">
    <source>
        <dbReference type="ARBA" id="ARBA00022692"/>
    </source>
</evidence>
<keyword evidence="6" id="KW-0479">Metal-binding</keyword>
<keyword evidence="7" id="KW-0256">Endoplasmic reticulum</keyword>
<dbReference type="Proteomes" id="UP000030635">
    <property type="component" value="Chromosome"/>
</dbReference>
<keyword evidence="13" id="KW-0325">Glycoprotein</keyword>
<organism evidence="15 16">
    <name type="scientific">Clostridium baratii str. Sullivan</name>
    <dbReference type="NCBI Taxonomy" id="1415775"/>
    <lineage>
        <taxon>Bacteria</taxon>
        <taxon>Bacillati</taxon>
        <taxon>Bacillota</taxon>
        <taxon>Clostridia</taxon>
        <taxon>Eubacteriales</taxon>
        <taxon>Clostridiaceae</taxon>
        <taxon>Clostridium</taxon>
    </lineage>
</organism>
<evidence type="ECO:0000256" key="14">
    <source>
        <dbReference type="ARBA" id="ARBA00042865"/>
    </source>
</evidence>
<dbReference type="GO" id="GO:0050650">
    <property type="term" value="P:chondroitin sulfate proteoglycan biosynthetic process"/>
    <property type="evidence" value="ECO:0007669"/>
    <property type="project" value="TreeGrafter"/>
</dbReference>
<dbReference type="PANTHER" id="PTHR46025">
    <property type="entry name" value="XYLOSYLTRANSFERASE OXT"/>
    <property type="match status" value="1"/>
</dbReference>
<dbReference type="GO" id="GO:0030158">
    <property type="term" value="F:protein xylosyltransferase activity"/>
    <property type="evidence" value="ECO:0007669"/>
    <property type="project" value="InterPro"/>
</dbReference>
<evidence type="ECO:0000256" key="2">
    <source>
        <dbReference type="ARBA" id="ARBA00004648"/>
    </source>
</evidence>
<accession>A0A0A7FV30</accession>
<reference evidence="15 16" key="1">
    <citation type="journal article" date="2015" name="Infect. Genet. Evol.">
        <title>Genomic sequences of six botulinum neurotoxin-producing strains representing three clostridial species illustrate the mobility and diversity of botulinum neurotoxin genes.</title>
        <authorList>
            <person name="Smith T.J."/>
            <person name="Hill K.K."/>
            <person name="Xie G."/>
            <person name="Foley B.T."/>
            <person name="Williamson C.H."/>
            <person name="Foster J.T."/>
            <person name="Johnson S.L."/>
            <person name="Chertkov O."/>
            <person name="Teshima H."/>
            <person name="Gibbons H.S."/>
            <person name="Johnsky L.A."/>
            <person name="Karavis M.A."/>
            <person name="Smith L.A."/>
        </authorList>
    </citation>
    <scope>NUCLEOTIDE SEQUENCE [LARGE SCALE GENOMIC DNA]</scope>
    <source>
        <strain evidence="15">Sullivan</strain>
    </source>
</reference>
<evidence type="ECO:0000256" key="11">
    <source>
        <dbReference type="ARBA" id="ARBA00023136"/>
    </source>
</evidence>
<evidence type="ECO:0000256" key="10">
    <source>
        <dbReference type="ARBA" id="ARBA00023034"/>
    </source>
</evidence>
<evidence type="ECO:0000256" key="8">
    <source>
        <dbReference type="ARBA" id="ARBA00022968"/>
    </source>
</evidence>
<dbReference type="OrthoDB" id="7943907at2"/>
<evidence type="ECO:0000256" key="7">
    <source>
        <dbReference type="ARBA" id="ARBA00022824"/>
    </source>
</evidence>
<evidence type="ECO:0000256" key="12">
    <source>
        <dbReference type="ARBA" id="ARBA00023157"/>
    </source>
</evidence>
<dbReference type="InterPro" id="IPR043538">
    <property type="entry name" value="XYLT"/>
</dbReference>
<proteinExistence type="predicted"/>
<comment type="subcellular location">
    <subcellularLocation>
        <location evidence="2">Endoplasmic reticulum membrane</location>
        <topology evidence="2">Single-pass type II membrane protein</topology>
    </subcellularLocation>
    <subcellularLocation>
        <location evidence="1">Golgi apparatus membrane</location>
        <topology evidence="1">Single-pass type II membrane protein</topology>
    </subcellularLocation>
</comment>
<evidence type="ECO:0000313" key="15">
    <source>
        <dbReference type="EMBL" id="AIY83433.1"/>
    </source>
</evidence>
<keyword evidence="5" id="KW-0812">Transmembrane</keyword>
<name>A0A0A7FV30_9CLOT</name>
<evidence type="ECO:0000313" key="16">
    <source>
        <dbReference type="Proteomes" id="UP000030635"/>
    </source>
</evidence>
<evidence type="ECO:0000256" key="4">
    <source>
        <dbReference type="ARBA" id="ARBA00022679"/>
    </source>
</evidence>